<dbReference type="STRING" id="634430.SAMN04488241_104152"/>
<evidence type="ECO:0000313" key="3">
    <source>
        <dbReference type="Proteomes" id="UP000199586"/>
    </source>
</evidence>
<dbReference type="RefSeq" id="WP_093332644.1">
    <property type="nucleotide sequence ID" value="NZ_FOXP01000004.1"/>
</dbReference>
<dbReference type="EMBL" id="FOXP01000004">
    <property type="protein sequence ID" value="SFP62424.1"/>
    <property type="molecule type" value="Genomic_DNA"/>
</dbReference>
<name>A0A1I5RV98_9SPHN</name>
<reference evidence="2 3" key="1">
    <citation type="submission" date="2016-10" db="EMBL/GenBank/DDBJ databases">
        <authorList>
            <person name="de Groot N.N."/>
        </authorList>
    </citation>
    <scope>NUCLEOTIDE SEQUENCE [LARGE SCALE GENOMIC DNA]</scope>
    <source>
        <strain evidence="2 3">CGMCC 1.9113</strain>
    </source>
</reference>
<feature type="region of interest" description="Disordered" evidence="1">
    <location>
        <begin position="1"/>
        <end position="36"/>
    </location>
</feature>
<feature type="compositionally biased region" description="Basic and acidic residues" evidence="1">
    <location>
        <begin position="26"/>
        <end position="35"/>
    </location>
</feature>
<accession>A0A1I5RV98</accession>
<evidence type="ECO:0008006" key="4">
    <source>
        <dbReference type="Google" id="ProtNLM"/>
    </source>
</evidence>
<dbReference type="AlphaFoldDB" id="A0A1I5RV98"/>
<dbReference type="OrthoDB" id="7597100at2"/>
<proteinExistence type="predicted"/>
<sequence>MARSNEPPFWLVWSERGGPPMKQHRSAADAEREASRLATENPGVSFVVLQPIARVTKRAVEVERFDLDTVPF</sequence>
<evidence type="ECO:0000256" key="1">
    <source>
        <dbReference type="SAM" id="MobiDB-lite"/>
    </source>
</evidence>
<gene>
    <name evidence="2" type="ORF">SAMN04488241_104152</name>
</gene>
<dbReference type="Proteomes" id="UP000199586">
    <property type="component" value="Unassembled WGS sequence"/>
</dbReference>
<protein>
    <recommendedName>
        <fullName evidence="4">DUF2188 domain-containing protein</fullName>
    </recommendedName>
</protein>
<organism evidence="2 3">
    <name type="scientific">Sphingomonas rubra</name>
    <dbReference type="NCBI Taxonomy" id="634430"/>
    <lineage>
        <taxon>Bacteria</taxon>
        <taxon>Pseudomonadati</taxon>
        <taxon>Pseudomonadota</taxon>
        <taxon>Alphaproteobacteria</taxon>
        <taxon>Sphingomonadales</taxon>
        <taxon>Sphingomonadaceae</taxon>
        <taxon>Sphingomonas</taxon>
    </lineage>
</organism>
<evidence type="ECO:0000313" key="2">
    <source>
        <dbReference type="EMBL" id="SFP62424.1"/>
    </source>
</evidence>
<keyword evidence="3" id="KW-1185">Reference proteome</keyword>